<dbReference type="FunFam" id="3.40.50.2000:FF:000145">
    <property type="entry name" value="Probable glycosyl transferase"/>
    <property type="match status" value="1"/>
</dbReference>
<dbReference type="GO" id="GO:0016757">
    <property type="term" value="F:glycosyltransferase activity"/>
    <property type="evidence" value="ECO:0007669"/>
    <property type="project" value="UniProtKB-KW"/>
</dbReference>
<reference evidence="12 13" key="1">
    <citation type="submission" date="2018-07" db="EMBL/GenBank/DDBJ databases">
        <title>Mechanisms of high-level aminoglycoside resistance among Gram-negative pathogens in Brazil.</title>
        <authorList>
            <person name="Ballaben A.S."/>
            <person name="Darini A.L.C."/>
            <person name="Doi Y."/>
        </authorList>
    </citation>
    <scope>NUCLEOTIDE SEQUENCE [LARGE SCALE GENOMIC DNA]</scope>
    <source>
        <strain evidence="12 13">B2-305</strain>
    </source>
</reference>
<keyword evidence="4 12" id="KW-0808">Transferase</keyword>
<evidence type="ECO:0000256" key="4">
    <source>
        <dbReference type="ARBA" id="ARBA00022679"/>
    </source>
</evidence>
<evidence type="ECO:0000256" key="3">
    <source>
        <dbReference type="ARBA" id="ARBA00022676"/>
    </source>
</evidence>
<name>A0A367M926_PSEAI</name>
<accession>A0A367M926</accession>
<keyword evidence="7" id="KW-1208">Phospholipid metabolism</keyword>
<comment type="caution">
    <text evidence="12">The sequence shown here is derived from an EMBL/GenBank/DDBJ whole genome shotgun (WGS) entry which is preliminary data.</text>
</comment>
<dbReference type="InterPro" id="IPR050194">
    <property type="entry name" value="Glycosyltransferase_grp1"/>
</dbReference>
<evidence type="ECO:0000256" key="7">
    <source>
        <dbReference type="ARBA" id="ARBA00023264"/>
    </source>
</evidence>
<dbReference type="GO" id="GO:1901137">
    <property type="term" value="P:carbohydrate derivative biosynthetic process"/>
    <property type="evidence" value="ECO:0007669"/>
    <property type="project" value="UniProtKB-ARBA"/>
</dbReference>
<evidence type="ECO:0000256" key="6">
    <source>
        <dbReference type="ARBA" id="ARBA00023209"/>
    </source>
</evidence>
<dbReference type="InterPro" id="IPR028098">
    <property type="entry name" value="Glyco_trans_4-like_N"/>
</dbReference>
<sequence length="215" mass="24446">MSRPLSIALISETYPPEVNGVANTLGRLHAGLQQLGHRVQVVRPRQPGDDGRRSDAELVLTRGWPLPGYPGLQWGMSSLHKLLRCWKRQRPDVLYIATEGPLGFSALRAARRLGIPAVSGFHTNFQQYSEHYGFGPLTRLVTGYLRWFHNRTQMTLVPSGSQRMELQRRGFERLNLLSRGVDSQLFHPSRRDPELRRRWGLGEQDIAVLHVGRLA</sequence>
<dbReference type="GO" id="GO:0008654">
    <property type="term" value="P:phospholipid biosynthetic process"/>
    <property type="evidence" value="ECO:0007669"/>
    <property type="project" value="UniProtKB-KW"/>
</dbReference>
<evidence type="ECO:0000256" key="10">
    <source>
        <dbReference type="ARBA" id="ARBA00083725"/>
    </source>
</evidence>
<evidence type="ECO:0000256" key="5">
    <source>
        <dbReference type="ARBA" id="ARBA00023098"/>
    </source>
</evidence>
<feature type="domain" description="Glycosyltransferase subfamily 4-like N-terminal" evidence="11">
    <location>
        <begin position="18"/>
        <end position="184"/>
    </location>
</feature>
<evidence type="ECO:0000256" key="8">
    <source>
        <dbReference type="ARBA" id="ARBA00058671"/>
    </source>
</evidence>
<dbReference type="Proteomes" id="UP000253594">
    <property type="component" value="Unassembled WGS sequence"/>
</dbReference>
<evidence type="ECO:0000256" key="2">
    <source>
        <dbReference type="ARBA" id="ARBA00022516"/>
    </source>
</evidence>
<dbReference type="EMBL" id="QORE01000534">
    <property type="protein sequence ID" value="RCI73752.1"/>
    <property type="molecule type" value="Genomic_DNA"/>
</dbReference>
<evidence type="ECO:0000259" key="11">
    <source>
        <dbReference type="Pfam" id="PF13439"/>
    </source>
</evidence>
<evidence type="ECO:0000313" key="13">
    <source>
        <dbReference type="Proteomes" id="UP000253594"/>
    </source>
</evidence>
<keyword evidence="6" id="KW-0594">Phospholipid biosynthesis</keyword>
<dbReference type="Gene3D" id="3.40.50.2000">
    <property type="entry name" value="Glycogen Phosphorylase B"/>
    <property type="match status" value="1"/>
</dbReference>
<evidence type="ECO:0000256" key="1">
    <source>
        <dbReference type="ARBA" id="ARBA00005189"/>
    </source>
</evidence>
<dbReference type="PANTHER" id="PTHR45947:SF3">
    <property type="entry name" value="SULFOQUINOVOSYL TRANSFERASE SQD2"/>
    <property type="match status" value="1"/>
</dbReference>
<evidence type="ECO:0000256" key="9">
    <source>
        <dbReference type="ARBA" id="ARBA00074940"/>
    </source>
</evidence>
<protein>
    <recommendedName>
        <fullName evidence="9">GDP-mannose-dependent alpha-mannosyltransferase</fullName>
    </recommendedName>
    <alternativeName>
        <fullName evidence="10">Guanosine diphosphomannose-dependent alpha-mannosyltransferase</fullName>
    </alternativeName>
</protein>
<keyword evidence="2" id="KW-0444">Lipid biosynthesis</keyword>
<organism evidence="12 13">
    <name type="scientific">Pseudomonas aeruginosa</name>
    <dbReference type="NCBI Taxonomy" id="287"/>
    <lineage>
        <taxon>Bacteria</taxon>
        <taxon>Pseudomonadati</taxon>
        <taxon>Pseudomonadota</taxon>
        <taxon>Gammaproteobacteria</taxon>
        <taxon>Pseudomonadales</taxon>
        <taxon>Pseudomonadaceae</taxon>
        <taxon>Pseudomonas</taxon>
    </lineage>
</organism>
<keyword evidence="5" id="KW-0443">Lipid metabolism</keyword>
<dbReference type="Pfam" id="PF13439">
    <property type="entry name" value="Glyco_transf_4"/>
    <property type="match status" value="1"/>
</dbReference>
<feature type="non-terminal residue" evidence="12">
    <location>
        <position position="215"/>
    </location>
</feature>
<gene>
    <name evidence="12" type="ORF">DT376_16690</name>
</gene>
<dbReference type="PANTHER" id="PTHR45947">
    <property type="entry name" value="SULFOQUINOVOSYL TRANSFERASE SQD2"/>
    <property type="match status" value="1"/>
</dbReference>
<dbReference type="SUPFAM" id="SSF53756">
    <property type="entry name" value="UDP-Glycosyltransferase/glycogen phosphorylase"/>
    <property type="match status" value="1"/>
</dbReference>
<evidence type="ECO:0000313" key="12">
    <source>
        <dbReference type="EMBL" id="RCI73752.1"/>
    </source>
</evidence>
<keyword evidence="3" id="KW-0328">Glycosyltransferase</keyword>
<comment type="function">
    <text evidence="8">Catalyzes the addition of a mannose residue from GDP-D-mannose to GlcAGroAc2 to generate 1,2-di-O-C16/C18:1-(alpha-D-mannopyranosyl)-(1-4)-(alpha-D-glucopyranosyluronic acid)-(1-3)-glycerol(ManGlcAGroAc2).</text>
</comment>
<proteinExistence type="predicted"/>
<comment type="pathway">
    <text evidence="1">Lipid metabolism.</text>
</comment>
<dbReference type="AlphaFoldDB" id="A0A367M926"/>